<feature type="transmembrane region" description="Helical" evidence="2">
    <location>
        <begin position="117"/>
        <end position="137"/>
    </location>
</feature>
<feature type="compositionally biased region" description="Polar residues" evidence="1">
    <location>
        <begin position="359"/>
        <end position="375"/>
    </location>
</feature>
<keyword evidence="2" id="KW-0812">Transmembrane</keyword>
<feature type="transmembrane region" description="Helical" evidence="2">
    <location>
        <begin position="217"/>
        <end position="244"/>
    </location>
</feature>
<reference evidence="4 5" key="1">
    <citation type="submission" date="2020-01" db="EMBL/GenBank/DDBJ databases">
        <authorList>
            <person name="Gupta K D."/>
        </authorList>
    </citation>
    <scope>NUCLEOTIDE SEQUENCE [LARGE SCALE GENOMIC DNA]</scope>
</reference>
<keyword evidence="2" id="KW-1133">Transmembrane helix</keyword>
<comment type="caution">
    <text evidence="4">The sequence shown here is derived from an EMBL/GenBank/DDBJ whole genome shotgun (WGS) entry which is preliminary data.</text>
</comment>
<dbReference type="PANTHER" id="PTHR34391:SF1">
    <property type="entry name" value="UPF0658 GOLGI APPARATUS MEMBRANE PROTEIN C1952.10C-RELATED"/>
    <property type="match status" value="1"/>
</dbReference>
<protein>
    <submittedName>
        <fullName evidence="4">Uncharacterized protein</fullName>
    </submittedName>
</protein>
<name>A0A8S0X9S5_CYCAE</name>
<feature type="chain" id="PRO_5035745205" evidence="3">
    <location>
        <begin position="21"/>
        <end position="386"/>
    </location>
</feature>
<dbReference type="AlphaFoldDB" id="A0A8S0X9S5"/>
<feature type="transmembrane region" description="Helical" evidence="2">
    <location>
        <begin position="317"/>
        <end position="336"/>
    </location>
</feature>
<dbReference type="InterPro" id="IPR040410">
    <property type="entry name" value="UPF0658_Golgi"/>
</dbReference>
<dbReference type="EMBL" id="CACVBS010000112">
    <property type="protein sequence ID" value="CAA7271713.1"/>
    <property type="molecule type" value="Genomic_DNA"/>
</dbReference>
<evidence type="ECO:0000313" key="5">
    <source>
        <dbReference type="Proteomes" id="UP000467700"/>
    </source>
</evidence>
<dbReference type="Proteomes" id="UP000467700">
    <property type="component" value="Unassembled WGS sequence"/>
</dbReference>
<dbReference type="OrthoDB" id="2448307at2759"/>
<accession>A0A8S0X9S5</accession>
<evidence type="ECO:0000313" key="4">
    <source>
        <dbReference type="EMBL" id="CAA7271713.1"/>
    </source>
</evidence>
<feature type="region of interest" description="Disordered" evidence="1">
    <location>
        <begin position="357"/>
        <end position="386"/>
    </location>
</feature>
<feature type="transmembrane region" description="Helical" evidence="2">
    <location>
        <begin position="251"/>
        <end position="272"/>
    </location>
</feature>
<feature type="transmembrane region" description="Helical" evidence="2">
    <location>
        <begin position="171"/>
        <end position="190"/>
    </location>
</feature>
<feature type="signal peptide" evidence="3">
    <location>
        <begin position="1"/>
        <end position="20"/>
    </location>
</feature>
<keyword evidence="5" id="KW-1185">Reference proteome</keyword>
<evidence type="ECO:0000256" key="3">
    <source>
        <dbReference type="SAM" id="SignalP"/>
    </source>
</evidence>
<evidence type="ECO:0000256" key="1">
    <source>
        <dbReference type="SAM" id="MobiDB-lite"/>
    </source>
</evidence>
<keyword evidence="2" id="KW-0472">Membrane</keyword>
<evidence type="ECO:0000256" key="2">
    <source>
        <dbReference type="SAM" id="Phobius"/>
    </source>
</evidence>
<feature type="transmembrane region" description="Helical" evidence="2">
    <location>
        <begin position="52"/>
        <end position="72"/>
    </location>
</feature>
<dbReference type="PANTHER" id="PTHR34391">
    <property type="entry name" value="UPF0658 GOLGI APPARATUS MEMBRANE PROTEIN C1952.10C-RELATED"/>
    <property type="match status" value="1"/>
</dbReference>
<proteinExistence type="predicted"/>
<feature type="transmembrane region" description="Helical" evidence="2">
    <location>
        <begin position="278"/>
        <end position="296"/>
    </location>
</feature>
<organism evidence="4 5">
    <name type="scientific">Cyclocybe aegerita</name>
    <name type="common">Black poplar mushroom</name>
    <name type="synonym">Agrocybe aegerita</name>
    <dbReference type="NCBI Taxonomy" id="1973307"/>
    <lineage>
        <taxon>Eukaryota</taxon>
        <taxon>Fungi</taxon>
        <taxon>Dikarya</taxon>
        <taxon>Basidiomycota</taxon>
        <taxon>Agaricomycotina</taxon>
        <taxon>Agaricomycetes</taxon>
        <taxon>Agaricomycetidae</taxon>
        <taxon>Agaricales</taxon>
        <taxon>Agaricineae</taxon>
        <taxon>Bolbitiaceae</taxon>
        <taxon>Cyclocybe</taxon>
    </lineage>
</organism>
<gene>
    <name evidence="4" type="ORF">AAE3_LOCUS14040</name>
</gene>
<sequence>MGAGFFTYAVASLSILLSSALQALAPLSSSPSPFLSAPMAREPLLATRAQRAFIATVTIQAVVVLVLVGVTFRLVDEHVPLRQTRYKTLPCYLALYALAELFELFMAFDALRLRNVIQLVGLLIFHAALMVSAALQVHQTKSALVSLGDDCTYNYVNCGGPGTLWRKIQPLLITAPCVIAASWFLMLFLIKQLYGEFGWAIFHVVGANPKMKTMYQYYQIMICLLKFDFFFFAAVTMQLLILVLQRNEAEFGVTIAAIPVVLLLLIFCGIAVQREIKSVMTLSLVLMLAAQSYFLYKLVRFYQPSSSEQYETTRATLTVFTIIAFLLLLATFAVGLRCFSDFDRGLQTSKVHSVPIRPSASTKNSGMSQKESSQPGVPLGPRISIE</sequence>
<keyword evidence="3" id="KW-0732">Signal</keyword>
<dbReference type="GO" id="GO:0005794">
    <property type="term" value="C:Golgi apparatus"/>
    <property type="evidence" value="ECO:0007669"/>
    <property type="project" value="TreeGrafter"/>
</dbReference>